<feature type="transmembrane region" description="Helical" evidence="6">
    <location>
        <begin position="1133"/>
        <end position="1152"/>
    </location>
</feature>
<evidence type="ECO:0000256" key="4">
    <source>
        <dbReference type="ARBA" id="ARBA00022989"/>
    </source>
</evidence>
<keyword evidence="10" id="KW-1185">Reference proteome</keyword>
<dbReference type="Pfam" id="PF05041">
    <property type="entry name" value="Pecanex_C"/>
    <property type="match status" value="1"/>
</dbReference>
<keyword evidence="3 6" id="KW-0812">Transmembrane</keyword>
<feature type="region of interest" description="Disordered" evidence="7">
    <location>
        <begin position="1935"/>
        <end position="1954"/>
    </location>
</feature>
<feature type="region of interest" description="Disordered" evidence="7">
    <location>
        <begin position="717"/>
        <end position="736"/>
    </location>
</feature>
<feature type="region of interest" description="Disordered" evidence="7">
    <location>
        <begin position="637"/>
        <end position="688"/>
    </location>
</feature>
<comment type="caution">
    <text evidence="6">Lacks conserved residue(s) required for the propagation of feature annotation.</text>
</comment>
<dbReference type="PANTHER" id="PTHR12372:SF7">
    <property type="entry name" value="PROTEIN PECANEX"/>
    <property type="match status" value="1"/>
</dbReference>
<feature type="region of interest" description="Disordered" evidence="7">
    <location>
        <begin position="262"/>
        <end position="402"/>
    </location>
</feature>
<gene>
    <name evidence="9" type="ORF">PFISCL1PPCAC_5739</name>
</gene>
<evidence type="ECO:0000256" key="2">
    <source>
        <dbReference type="ARBA" id="ARBA00010170"/>
    </source>
</evidence>
<comment type="similarity">
    <text evidence="2 6">Belongs to the pecanex family.</text>
</comment>
<feature type="compositionally biased region" description="Polar residues" evidence="7">
    <location>
        <begin position="388"/>
        <end position="399"/>
    </location>
</feature>
<accession>A0AAV5V849</accession>
<keyword evidence="4 6" id="KW-1133">Transmembrane helix</keyword>
<dbReference type="GO" id="GO:0005783">
    <property type="term" value="C:endoplasmic reticulum"/>
    <property type="evidence" value="ECO:0007669"/>
    <property type="project" value="TreeGrafter"/>
</dbReference>
<comment type="caution">
    <text evidence="9">The sequence shown here is derived from an EMBL/GenBank/DDBJ whole genome shotgun (WGS) entry which is preliminary data.</text>
</comment>
<feature type="region of interest" description="Disordered" evidence="7">
    <location>
        <begin position="136"/>
        <end position="173"/>
    </location>
</feature>
<feature type="transmembrane region" description="Helical" evidence="6">
    <location>
        <begin position="1158"/>
        <end position="1179"/>
    </location>
</feature>
<feature type="transmembrane region" description="Helical" evidence="6">
    <location>
        <begin position="821"/>
        <end position="843"/>
    </location>
</feature>
<feature type="transmembrane region" description="Helical" evidence="6">
    <location>
        <begin position="849"/>
        <end position="867"/>
    </location>
</feature>
<feature type="compositionally biased region" description="Basic and acidic residues" evidence="7">
    <location>
        <begin position="2155"/>
        <end position="2192"/>
    </location>
</feature>
<comment type="subcellular location">
    <subcellularLocation>
        <location evidence="1 6">Membrane</location>
        <topology evidence="1 6">Multi-pass membrane protein</topology>
    </subcellularLocation>
</comment>
<feature type="compositionally biased region" description="Basic and acidic residues" evidence="7">
    <location>
        <begin position="262"/>
        <end position="271"/>
    </location>
</feature>
<reference evidence="9" key="1">
    <citation type="submission" date="2023-10" db="EMBL/GenBank/DDBJ databases">
        <title>Genome assembly of Pristionchus species.</title>
        <authorList>
            <person name="Yoshida K."/>
            <person name="Sommer R.J."/>
        </authorList>
    </citation>
    <scope>NUCLEOTIDE SEQUENCE</scope>
    <source>
        <strain evidence="9">RS5133</strain>
    </source>
</reference>
<proteinExistence type="inferred from homology"/>
<feature type="region of interest" description="Disordered" evidence="7">
    <location>
        <begin position="1049"/>
        <end position="1094"/>
    </location>
</feature>
<feature type="compositionally biased region" description="Basic and acidic residues" evidence="7">
    <location>
        <begin position="641"/>
        <end position="658"/>
    </location>
</feature>
<feature type="compositionally biased region" description="Acidic residues" evidence="7">
    <location>
        <begin position="367"/>
        <end position="377"/>
    </location>
</feature>
<feature type="compositionally biased region" description="Basic and acidic residues" evidence="7">
    <location>
        <begin position="144"/>
        <end position="155"/>
    </location>
</feature>
<evidence type="ECO:0000259" key="8">
    <source>
        <dbReference type="Pfam" id="PF05041"/>
    </source>
</evidence>
<name>A0AAV5V849_9BILA</name>
<evidence type="ECO:0000313" key="10">
    <source>
        <dbReference type="Proteomes" id="UP001432322"/>
    </source>
</evidence>
<dbReference type="GO" id="GO:0007029">
    <property type="term" value="P:endoplasmic reticulum organization"/>
    <property type="evidence" value="ECO:0007669"/>
    <property type="project" value="TreeGrafter"/>
</dbReference>
<feature type="compositionally biased region" description="Basic and acidic residues" evidence="7">
    <location>
        <begin position="526"/>
        <end position="539"/>
    </location>
</feature>
<evidence type="ECO:0000256" key="6">
    <source>
        <dbReference type="RuleBase" id="RU367089"/>
    </source>
</evidence>
<dbReference type="PANTHER" id="PTHR12372">
    <property type="entry name" value="PECANEX"/>
    <property type="match status" value="1"/>
</dbReference>
<evidence type="ECO:0000256" key="3">
    <source>
        <dbReference type="ARBA" id="ARBA00022692"/>
    </source>
</evidence>
<feature type="region of interest" description="Disordered" evidence="7">
    <location>
        <begin position="526"/>
        <end position="558"/>
    </location>
</feature>
<keyword evidence="5 6" id="KW-0472">Membrane</keyword>
<feature type="compositionally biased region" description="Low complexity" evidence="7">
    <location>
        <begin position="156"/>
        <end position="165"/>
    </location>
</feature>
<feature type="transmembrane region" description="Helical" evidence="6">
    <location>
        <begin position="1229"/>
        <end position="1251"/>
    </location>
</feature>
<evidence type="ECO:0000256" key="7">
    <source>
        <dbReference type="SAM" id="MobiDB-lite"/>
    </source>
</evidence>
<dbReference type="EMBL" id="BTSY01000002">
    <property type="protein sequence ID" value="GMT14442.1"/>
    <property type="molecule type" value="Genomic_DNA"/>
</dbReference>
<dbReference type="InterPro" id="IPR039797">
    <property type="entry name" value="Pecanex"/>
</dbReference>
<sequence>MTWCSHMTEIARQGIWASLTGGWYYEPSNSMLCNTIHLYLWLVLFVVPLLLGTLAVNLFSSLTIMYFAFIFVLFFVVKMVVLYLHRVFDKTEPTVITKLKEPHKIEAEQKKNETRRNRLYEMIEMNRLNSSIEINSEDNEITEEPERAPDWERRSSAPVGISSSSPTVNESGRFGHLSVTADVHTLRVPGFDTARNSERPEEGGDYRSNIFPALLPRVTPRSYGQTLERKLSEPILSSLGGAGDGEDVLVTHSLCADLDKGSTHSLRERKQSSQSEWSRSKKCEKSESKKNDYEKSDEIEAKKEEQIVEIHAENEGEEKKEEEDTKSSHSTNSNDNLPKEDKAIWKVKQMEKDSGSVNSSLVGNCESEGDLSNDGNDENERKIEEEQPCSSKSLQIENRPTSRRTPCIDLKDELSTGDLTRFLEELIQRHPDALDAMENVRLKRMREEGERRKMDEYDDEITAVEEDVEKGQPIIHVACNYEDTSQGAMHSFQDENGTWWSYTFDESGVGTARALGKSHQIKAMLGDKEYDERMGREDGPSTSGASSTPPPHSIHDMNRMPARNFFNEFPSASALRTALQSIPEGGSSDDEEEDPLERYERILGDRSLWMGGCPPSPPDWAPGSLITSIDHTTGRISFDPVRMRSENPSRQGRNRDRGGYMSNTPSSVLYAPAHQQRRGRSGRPGFNLSRQSYVPSRLVAAIRATEEIRLRNVVEAHERREGRRERRRRESEEAAFRSNSGMDERVVREAVRMQRVMDRLNSTQADINDRALFVPRKMSTTKKKYYYDLSLIPFVKNSFKIKLDRLSLAALFDRNRSIATVFFDIILACIISVVSASVLSTHIYHDVSLVAFAFVTASAHFSLMKSVQPDASSPTHGFNWQVSYSRPFYLLILSSLLLYIDSSIPNKDSVDPWNWNLYRLSSTPWPSVLLSLRDLIALFVLLMPIICTLGWLPQVSTLIHHIFEQIEMIFLGGTASFGPLNAVVQLSRTVACVSILMGVSALAHYVDHSTLYALPMALLVQISFLHSRMSSNPQLWSVLMNSIRPNGVNRSIESRSPTRVGGGGSSIPLRDEKGDANREGGEEDEGEETVERTGRSDRIHVATQLLEAEDEPFMGSFPASIKRAAIARVKRDIVFSFLLLLISFSLHSTTLLSAAQPWITLIAMGSTFVIGVCNHYIYIHLRKHTPWKLIARPFLRPREYGMFEADQPAALMYFEKIHMWMLIVEKNMLYPLTVVSCLTASSRSLFFLTPVLIPLMGFRLLRCAMAVPQQIYIPLGLSFIISFVDIHTCSPITLPKGCTWLDLLPYIWYILAVIYPKWEELNLKLQFVMAYMAPWQITWGSAFHAFAQPFSVPHSMVISVQTLISSLLSAPLNPFLGSSFITASYVRPVKFWEKDYNTERSDASNTRLASQFDRGPMQDDSNLNAVFYEHLTRSLQSVISGDILMGRWGASVRPGDCFILASFYLNCLVHIVEVGNGYVTFQLRGLEFRGTYCHQREVEAISEDVNEGAGCCCCSPGSLPGLLSLNTAWGLRWTAWEVTTHKYIVDGYSITDNSAISLLQVHELRRLLVTLYSKCIIYYAISSKNLSNWMENPTIAAMLDGIDKVPRYVDVDHLFCTSNDEDYDSDQGGISRQSFLRLYIPWIDHCIKRLTHLKPLDDADTAKLIQRVYTLVYSLSLLGRRALGQASFNRHSSAAESFLYGLHSLFKGDFRITCPRDEWVFADVEFLQSVIAPSVRMALKLHQDHFTVSDDLEDPRSLFYLIKRHQESLFISHEHDPAWRSAIMANVPSLLALRHMYDDGTDDYKIIMLNKMNLNMRVIKLNRECVRAFWSGQQQELVFLRNRNPERGSIQNARQVLRNMINSSADQPVGYPIYVSPLTTSFLDTHPQYESIVGSPLTLQRVSSSLRSFFSGLRDHFGMNGSNSLTANSAALSHRLKGESSHPQAPPPLPHDSDDDIPIQMEQSVVQLTGEGAKVKIMKGGTGGTGGPVGPDSPIIIPPLPRLPKCLEKKDPPKELEVTVHGKIARLTRQTEDPLLVIEIIDDAEVLRTLHEPLRSTGETLVNWPDEKWREAVGTTMENMDNFTGQYAKVVHVWYPNHPSRMVRSHCGEAIYLLELLDSGYLMTVKEKGIQLVKDSPETRLSLSLLYPHHQSIGLEKKGGKTDEKMKKDEEKEKKRDNEMEKEKEENREIPHKGHSRSLSNVSKKEEEEAGPSTSSDP</sequence>
<feature type="compositionally biased region" description="Basic and acidic residues" evidence="7">
    <location>
        <begin position="278"/>
        <end position="327"/>
    </location>
</feature>
<evidence type="ECO:0000313" key="9">
    <source>
        <dbReference type="EMBL" id="GMT14442.1"/>
    </source>
</evidence>
<dbReference type="GO" id="GO:0016020">
    <property type="term" value="C:membrane"/>
    <property type="evidence" value="ECO:0007669"/>
    <property type="project" value="UniProtKB-SubCell"/>
</dbReference>
<dbReference type="InterPro" id="IPR007735">
    <property type="entry name" value="Pecanex_C"/>
</dbReference>
<dbReference type="Proteomes" id="UP001432322">
    <property type="component" value="Unassembled WGS sequence"/>
</dbReference>
<protein>
    <recommendedName>
        <fullName evidence="6">Pecanex-like protein</fullName>
    </recommendedName>
</protein>
<feature type="compositionally biased region" description="Basic and acidic residues" evidence="7">
    <location>
        <begin position="1069"/>
        <end position="1080"/>
    </location>
</feature>
<feature type="transmembrane region" description="Helical" evidence="6">
    <location>
        <begin position="38"/>
        <end position="58"/>
    </location>
</feature>
<feature type="transmembrane region" description="Helical" evidence="6">
    <location>
        <begin position="64"/>
        <end position="84"/>
    </location>
</feature>
<evidence type="ECO:0000256" key="5">
    <source>
        <dbReference type="ARBA" id="ARBA00023136"/>
    </source>
</evidence>
<feature type="domain" description="Pecanex C-terminal" evidence="8">
    <location>
        <begin position="1667"/>
        <end position="1888"/>
    </location>
</feature>
<evidence type="ECO:0000256" key="1">
    <source>
        <dbReference type="ARBA" id="ARBA00004141"/>
    </source>
</evidence>
<feature type="compositionally biased region" description="Basic and acidic residues" evidence="7">
    <location>
        <begin position="717"/>
        <end position="735"/>
    </location>
</feature>
<feature type="transmembrane region" description="Helical" evidence="6">
    <location>
        <begin position="925"/>
        <end position="952"/>
    </location>
</feature>
<feature type="compositionally biased region" description="Basic and acidic residues" evidence="7">
    <location>
        <begin position="337"/>
        <end position="354"/>
    </location>
</feature>
<organism evidence="9 10">
    <name type="scientific">Pristionchus fissidentatus</name>
    <dbReference type="NCBI Taxonomy" id="1538716"/>
    <lineage>
        <taxon>Eukaryota</taxon>
        <taxon>Metazoa</taxon>
        <taxon>Ecdysozoa</taxon>
        <taxon>Nematoda</taxon>
        <taxon>Chromadorea</taxon>
        <taxon>Rhabditida</taxon>
        <taxon>Rhabditina</taxon>
        <taxon>Diplogasteromorpha</taxon>
        <taxon>Diplogasteroidea</taxon>
        <taxon>Neodiplogasteridae</taxon>
        <taxon>Pristionchus</taxon>
    </lineage>
</organism>
<feature type="region of interest" description="Disordered" evidence="7">
    <location>
        <begin position="2154"/>
        <end position="2218"/>
    </location>
</feature>